<feature type="compositionally biased region" description="Low complexity" evidence="5">
    <location>
        <begin position="533"/>
        <end position="544"/>
    </location>
</feature>
<feature type="compositionally biased region" description="Polar residues" evidence="5">
    <location>
        <begin position="1"/>
        <end position="13"/>
    </location>
</feature>
<evidence type="ECO:0000256" key="3">
    <source>
        <dbReference type="ARBA" id="ARBA00022833"/>
    </source>
</evidence>
<evidence type="ECO:0000256" key="1">
    <source>
        <dbReference type="ARBA" id="ARBA00022723"/>
    </source>
</evidence>
<feature type="region of interest" description="Disordered" evidence="5">
    <location>
        <begin position="1"/>
        <end position="255"/>
    </location>
</feature>
<feature type="region of interest" description="Disordered" evidence="5">
    <location>
        <begin position="525"/>
        <end position="549"/>
    </location>
</feature>
<keyword evidence="3" id="KW-0862">Zinc</keyword>
<dbReference type="PANTHER" id="PTHR45969:SF69">
    <property type="entry name" value="FINGER DOMAIN PROTEIN, PUTATIVE (AFU_ORTHOLOGUE AFUA_3G12190)-RELATED"/>
    <property type="match status" value="1"/>
</dbReference>
<dbReference type="VEuPathDB" id="FungiDB:TRICI_005557"/>
<evidence type="ECO:0000313" key="7">
    <source>
        <dbReference type="EMBL" id="KAA8904247.1"/>
    </source>
</evidence>
<dbReference type="PROSITE" id="PS50089">
    <property type="entry name" value="ZF_RING_2"/>
    <property type="match status" value="1"/>
</dbReference>
<evidence type="ECO:0000313" key="8">
    <source>
        <dbReference type="Proteomes" id="UP000761534"/>
    </source>
</evidence>
<feature type="compositionally biased region" description="Polar residues" evidence="5">
    <location>
        <begin position="146"/>
        <end position="156"/>
    </location>
</feature>
<feature type="compositionally biased region" description="Low complexity" evidence="5">
    <location>
        <begin position="405"/>
        <end position="444"/>
    </location>
</feature>
<name>A0A642USC0_9ASCO</name>
<evidence type="ECO:0000256" key="5">
    <source>
        <dbReference type="SAM" id="MobiDB-lite"/>
    </source>
</evidence>
<feature type="compositionally biased region" description="Low complexity" evidence="5">
    <location>
        <begin position="185"/>
        <end position="201"/>
    </location>
</feature>
<organism evidence="7 8">
    <name type="scientific">Trichomonascus ciferrii</name>
    <dbReference type="NCBI Taxonomy" id="44093"/>
    <lineage>
        <taxon>Eukaryota</taxon>
        <taxon>Fungi</taxon>
        <taxon>Dikarya</taxon>
        <taxon>Ascomycota</taxon>
        <taxon>Saccharomycotina</taxon>
        <taxon>Dipodascomycetes</taxon>
        <taxon>Dipodascales</taxon>
        <taxon>Trichomonascaceae</taxon>
        <taxon>Trichomonascus</taxon>
        <taxon>Trichomonascus ciferrii complex</taxon>
    </lineage>
</organism>
<dbReference type="GO" id="GO:0016567">
    <property type="term" value="P:protein ubiquitination"/>
    <property type="evidence" value="ECO:0007669"/>
    <property type="project" value="TreeGrafter"/>
</dbReference>
<feature type="compositionally biased region" description="Low complexity" evidence="5">
    <location>
        <begin position="64"/>
        <end position="82"/>
    </location>
</feature>
<feature type="compositionally biased region" description="Low complexity" evidence="5">
    <location>
        <begin position="14"/>
        <end position="42"/>
    </location>
</feature>
<dbReference type="Proteomes" id="UP000761534">
    <property type="component" value="Unassembled WGS sequence"/>
</dbReference>
<accession>A0A642USC0</accession>
<dbReference type="GO" id="GO:0061630">
    <property type="term" value="F:ubiquitin protein ligase activity"/>
    <property type="evidence" value="ECO:0007669"/>
    <property type="project" value="TreeGrafter"/>
</dbReference>
<feature type="region of interest" description="Disordered" evidence="5">
    <location>
        <begin position="375"/>
        <end position="486"/>
    </location>
</feature>
<dbReference type="CDD" id="cd16461">
    <property type="entry name" value="RING-H2_EL5-like"/>
    <property type="match status" value="1"/>
</dbReference>
<dbReference type="Pfam" id="PF13639">
    <property type="entry name" value="zf-RING_2"/>
    <property type="match status" value="1"/>
</dbReference>
<dbReference type="SUPFAM" id="SSF57850">
    <property type="entry name" value="RING/U-box"/>
    <property type="match status" value="1"/>
</dbReference>
<proteinExistence type="predicted"/>
<dbReference type="EMBL" id="SWFS01000432">
    <property type="protein sequence ID" value="KAA8904247.1"/>
    <property type="molecule type" value="Genomic_DNA"/>
</dbReference>
<evidence type="ECO:0000259" key="6">
    <source>
        <dbReference type="PROSITE" id="PS50089"/>
    </source>
</evidence>
<keyword evidence="8" id="KW-1185">Reference proteome</keyword>
<dbReference type="Gene3D" id="3.30.40.10">
    <property type="entry name" value="Zinc/RING finger domain, C3HC4 (zinc finger)"/>
    <property type="match status" value="1"/>
</dbReference>
<evidence type="ECO:0000256" key="4">
    <source>
        <dbReference type="PROSITE-ProRule" id="PRU00175"/>
    </source>
</evidence>
<feature type="domain" description="RING-type" evidence="6">
    <location>
        <begin position="625"/>
        <end position="668"/>
    </location>
</feature>
<keyword evidence="1" id="KW-0479">Metal-binding</keyword>
<comment type="caution">
    <text evidence="7">The sequence shown here is derived from an EMBL/GenBank/DDBJ whole genome shotgun (WGS) entry which is preliminary data.</text>
</comment>
<reference evidence="7" key="1">
    <citation type="journal article" date="2019" name="G3 (Bethesda)">
        <title>Genome Assemblies of Two Rare Opportunistic Yeast Pathogens: Diutina rugosa (syn. Candida rugosa) and Trichomonascus ciferrii (syn. Candida ciferrii).</title>
        <authorList>
            <person name="Mixao V."/>
            <person name="Saus E."/>
            <person name="Hansen A.P."/>
            <person name="Lass-Florl C."/>
            <person name="Gabaldon T."/>
        </authorList>
    </citation>
    <scope>NUCLEOTIDE SEQUENCE</scope>
    <source>
        <strain evidence="7">CBS 4856</strain>
    </source>
</reference>
<feature type="compositionally biased region" description="Polar residues" evidence="5">
    <location>
        <begin position="474"/>
        <end position="485"/>
    </location>
</feature>
<dbReference type="InterPro" id="IPR013083">
    <property type="entry name" value="Znf_RING/FYVE/PHD"/>
</dbReference>
<keyword evidence="2 4" id="KW-0863">Zinc-finger</keyword>
<sequence>MGQNQSTPTEAGRQQQQEQQQRDNSSSTTTSSSNEDLLNSSSQRTTTQGEGGHRTPSSVGSVDSLGLPSQGRRSGLSGLSTLRLRRNAASSSLNTPVGQGTEDMDTTAMPSSSRRRRRTSSSDEMTSSARYKRRQRTNTLRRLTQFGSNFMNSLTAGQREDGEQEQPSTSSSVADNRRGSVDMLSNAPPSSSSSLMEPTSPQTQPHWGGGGGGGPQPVIVDSSRPHPTTRRSPFSLRSNRGHVAPGAGTSLTSNSDGGFESQAAMLSRLLAIAASVTATTLVGSSYRGGVGFGRSSDGPASNDTDDSFHGFLDGLNNGLLASELSNSLENPDDPTGPRRAQNFFRMFRFPPSTDSSPGMVPVLIVGIRAVDNNEEANAAPTGDPSATGPANMAADTNPENLSFFNASSSRSIRMNRSANNNNNNNTSATTTATSTNNSNNSNEAETSERRPRRPRTVYLDDDDDDSDSEDETMSFHSTQSSSRPAQSLLDRLRSPFGSSNAGSRNTADMLFDDIFSDRNFSNLHDRQHEHQESTQQQTEQQENTQGREHTRQSWIVYVVGGTYPDNHPILLAPSLFTDNPSYEDLLTLENFLGQAKPPVATREDIDSSGGIIKVDSEELRPGDRCLICLSSYETGEECRQLKTCGHMFHKECIDQWLITGRNSCPLCRGEGVKPLNSETPADDTPPVP</sequence>
<feature type="compositionally biased region" description="Polar residues" evidence="5">
    <location>
        <begin position="88"/>
        <end position="98"/>
    </location>
</feature>
<feature type="compositionally biased region" description="Acidic residues" evidence="5">
    <location>
        <begin position="459"/>
        <end position="472"/>
    </location>
</feature>
<dbReference type="OrthoDB" id="8062037at2759"/>
<dbReference type="PANTHER" id="PTHR45969">
    <property type="entry name" value="RING ZINC FINGER PROTEIN-RELATED"/>
    <property type="match status" value="1"/>
</dbReference>
<dbReference type="InterPro" id="IPR001841">
    <property type="entry name" value="Znf_RING"/>
</dbReference>
<gene>
    <name evidence="7" type="ORF">TRICI_005557</name>
</gene>
<dbReference type="AlphaFoldDB" id="A0A642USC0"/>
<dbReference type="SMART" id="SM00184">
    <property type="entry name" value="RING"/>
    <property type="match status" value="1"/>
</dbReference>
<protein>
    <recommendedName>
        <fullName evidence="6">RING-type domain-containing protein</fullName>
    </recommendedName>
</protein>
<dbReference type="GO" id="GO:0008270">
    <property type="term" value="F:zinc ion binding"/>
    <property type="evidence" value="ECO:0007669"/>
    <property type="project" value="UniProtKB-KW"/>
</dbReference>
<feature type="compositionally biased region" description="Polar residues" evidence="5">
    <location>
        <begin position="165"/>
        <end position="174"/>
    </location>
</feature>
<evidence type="ECO:0000256" key="2">
    <source>
        <dbReference type="ARBA" id="ARBA00022771"/>
    </source>
</evidence>